<feature type="transmembrane region" description="Helical" evidence="7">
    <location>
        <begin position="211"/>
        <end position="233"/>
    </location>
</feature>
<dbReference type="PANTHER" id="PTHR43744">
    <property type="entry name" value="ABC TRANSPORTER PERMEASE PROTEIN MG189-RELATED-RELATED"/>
    <property type="match status" value="1"/>
</dbReference>
<name>A0ABP4I561_9ACTN</name>
<sequence>MTVTTTPTTPTTPTVTTVTEATAAARRSRRSRPRPPLRARDMVRWLWLVALTVVIGFPVYVTLLTGLLPPQDVAHGTLLPTRLTLDNFREALRNVPFGQQYVVSVLVTALQTGGQLLTSSLAAYALVFPRWRGRAVAFAVIVATLAIPGESLVIPNYELVTGLGLRDSLLGITLPFLAAGYPVFLLRQAFLTLPREVWEAARLDGCGDLRCLVLVVLPMARPQVTAATLWSALAAWNGYFWPLLITDSPDRRTVQVGISQLVNAESTSPGVIYAGTTLVLLPTLLLVIVGQRFLLRGLARTSPR</sequence>
<evidence type="ECO:0000256" key="6">
    <source>
        <dbReference type="ARBA" id="ARBA00023136"/>
    </source>
</evidence>
<evidence type="ECO:0000256" key="3">
    <source>
        <dbReference type="ARBA" id="ARBA00022475"/>
    </source>
</evidence>
<feature type="transmembrane region" description="Helical" evidence="7">
    <location>
        <begin position="271"/>
        <end position="295"/>
    </location>
</feature>
<keyword evidence="2 7" id="KW-0813">Transport</keyword>
<feature type="transmembrane region" description="Helical" evidence="7">
    <location>
        <begin position="135"/>
        <end position="157"/>
    </location>
</feature>
<reference evidence="10" key="1">
    <citation type="journal article" date="2019" name="Int. J. Syst. Evol. Microbiol.">
        <title>The Global Catalogue of Microorganisms (GCM) 10K type strain sequencing project: providing services to taxonomists for standard genome sequencing and annotation.</title>
        <authorList>
            <consortium name="The Broad Institute Genomics Platform"/>
            <consortium name="The Broad Institute Genome Sequencing Center for Infectious Disease"/>
            <person name="Wu L."/>
            <person name="Ma J."/>
        </authorList>
    </citation>
    <scope>NUCLEOTIDE SEQUENCE [LARGE SCALE GENOMIC DNA]</scope>
    <source>
        <strain evidence="10">JCM 11448</strain>
    </source>
</reference>
<evidence type="ECO:0000256" key="5">
    <source>
        <dbReference type="ARBA" id="ARBA00022989"/>
    </source>
</evidence>
<evidence type="ECO:0000313" key="9">
    <source>
        <dbReference type="EMBL" id="GAA1301524.1"/>
    </source>
</evidence>
<evidence type="ECO:0000259" key="8">
    <source>
        <dbReference type="PROSITE" id="PS50928"/>
    </source>
</evidence>
<keyword evidence="6 7" id="KW-0472">Membrane</keyword>
<dbReference type="Gene3D" id="1.10.3720.10">
    <property type="entry name" value="MetI-like"/>
    <property type="match status" value="1"/>
</dbReference>
<evidence type="ECO:0000256" key="1">
    <source>
        <dbReference type="ARBA" id="ARBA00004651"/>
    </source>
</evidence>
<accession>A0ABP4I561</accession>
<keyword evidence="10" id="KW-1185">Reference proteome</keyword>
<keyword evidence="4 7" id="KW-0812">Transmembrane</keyword>
<dbReference type="InterPro" id="IPR035906">
    <property type="entry name" value="MetI-like_sf"/>
</dbReference>
<comment type="caution">
    <text evidence="9">The sequence shown here is derived from an EMBL/GenBank/DDBJ whole genome shotgun (WGS) entry which is preliminary data.</text>
</comment>
<protein>
    <submittedName>
        <fullName evidence="9">Carbohydrate ABC transporter permease</fullName>
    </submittedName>
</protein>
<keyword evidence="3" id="KW-1003">Cell membrane</keyword>
<feature type="transmembrane region" description="Helical" evidence="7">
    <location>
        <begin position="169"/>
        <end position="190"/>
    </location>
</feature>
<gene>
    <name evidence="9" type="ORF">GCM10009579_83120</name>
</gene>
<dbReference type="Pfam" id="PF00528">
    <property type="entry name" value="BPD_transp_1"/>
    <property type="match status" value="1"/>
</dbReference>
<feature type="transmembrane region" description="Helical" evidence="7">
    <location>
        <begin position="45"/>
        <end position="68"/>
    </location>
</feature>
<evidence type="ECO:0000256" key="4">
    <source>
        <dbReference type="ARBA" id="ARBA00022692"/>
    </source>
</evidence>
<dbReference type="CDD" id="cd06261">
    <property type="entry name" value="TM_PBP2"/>
    <property type="match status" value="1"/>
</dbReference>
<dbReference type="PROSITE" id="PS50928">
    <property type="entry name" value="ABC_TM1"/>
    <property type="match status" value="1"/>
</dbReference>
<dbReference type="Proteomes" id="UP001500282">
    <property type="component" value="Unassembled WGS sequence"/>
</dbReference>
<keyword evidence="5 7" id="KW-1133">Transmembrane helix</keyword>
<dbReference type="EMBL" id="BAAAIH010000085">
    <property type="protein sequence ID" value="GAA1301524.1"/>
    <property type="molecule type" value="Genomic_DNA"/>
</dbReference>
<dbReference type="InterPro" id="IPR000515">
    <property type="entry name" value="MetI-like"/>
</dbReference>
<comment type="similarity">
    <text evidence="7">Belongs to the binding-protein-dependent transport system permease family.</text>
</comment>
<organism evidence="9 10">
    <name type="scientific">Streptomyces javensis</name>
    <dbReference type="NCBI Taxonomy" id="114698"/>
    <lineage>
        <taxon>Bacteria</taxon>
        <taxon>Bacillati</taxon>
        <taxon>Actinomycetota</taxon>
        <taxon>Actinomycetes</taxon>
        <taxon>Kitasatosporales</taxon>
        <taxon>Streptomycetaceae</taxon>
        <taxon>Streptomyces</taxon>
        <taxon>Streptomyces violaceusniger group</taxon>
    </lineage>
</organism>
<proteinExistence type="inferred from homology"/>
<evidence type="ECO:0000313" key="10">
    <source>
        <dbReference type="Proteomes" id="UP001500282"/>
    </source>
</evidence>
<feature type="transmembrane region" description="Helical" evidence="7">
    <location>
        <begin position="101"/>
        <end position="128"/>
    </location>
</feature>
<comment type="subcellular location">
    <subcellularLocation>
        <location evidence="1 7">Cell membrane</location>
        <topology evidence="1 7">Multi-pass membrane protein</topology>
    </subcellularLocation>
</comment>
<dbReference type="SUPFAM" id="SSF161098">
    <property type="entry name" value="MetI-like"/>
    <property type="match status" value="1"/>
</dbReference>
<feature type="domain" description="ABC transmembrane type-1" evidence="8">
    <location>
        <begin position="101"/>
        <end position="290"/>
    </location>
</feature>
<dbReference type="PANTHER" id="PTHR43744:SF8">
    <property type="entry name" value="SN-GLYCEROL-3-PHOSPHATE TRANSPORT SYSTEM PERMEASE PROTEIN UGPE"/>
    <property type="match status" value="1"/>
</dbReference>
<evidence type="ECO:0000256" key="2">
    <source>
        <dbReference type="ARBA" id="ARBA00022448"/>
    </source>
</evidence>
<evidence type="ECO:0000256" key="7">
    <source>
        <dbReference type="RuleBase" id="RU363032"/>
    </source>
</evidence>